<dbReference type="InterPro" id="IPR011990">
    <property type="entry name" value="TPR-like_helical_dom_sf"/>
</dbReference>
<feature type="region of interest" description="Disordered" evidence="1">
    <location>
        <begin position="90"/>
        <end position="115"/>
    </location>
</feature>
<dbReference type="EMBL" id="JAGQHS010000049">
    <property type="protein sequence ID" value="MCA9756330.1"/>
    <property type="molecule type" value="Genomic_DNA"/>
</dbReference>
<protein>
    <recommendedName>
        <fullName evidence="5">Tetratricopeptide repeat protein</fullName>
    </recommendedName>
</protein>
<gene>
    <name evidence="3" type="ORF">KDA27_11060</name>
</gene>
<reference evidence="3" key="2">
    <citation type="journal article" date="2021" name="Microbiome">
        <title>Successional dynamics and alternative stable states in a saline activated sludge microbial community over 9 years.</title>
        <authorList>
            <person name="Wang Y."/>
            <person name="Ye J."/>
            <person name="Ju F."/>
            <person name="Liu L."/>
            <person name="Boyd J.A."/>
            <person name="Deng Y."/>
            <person name="Parks D.H."/>
            <person name="Jiang X."/>
            <person name="Yin X."/>
            <person name="Woodcroft B.J."/>
            <person name="Tyson G.W."/>
            <person name="Hugenholtz P."/>
            <person name="Polz M.F."/>
            <person name="Zhang T."/>
        </authorList>
    </citation>
    <scope>NUCLEOTIDE SEQUENCE</scope>
    <source>
        <strain evidence="3">HKST-UBA02</strain>
    </source>
</reference>
<dbReference type="Gene3D" id="1.25.40.10">
    <property type="entry name" value="Tetratricopeptide repeat domain"/>
    <property type="match status" value="1"/>
</dbReference>
<feature type="transmembrane region" description="Helical" evidence="2">
    <location>
        <begin position="432"/>
        <end position="451"/>
    </location>
</feature>
<evidence type="ECO:0000256" key="1">
    <source>
        <dbReference type="SAM" id="MobiDB-lite"/>
    </source>
</evidence>
<name>A0A956NF74_UNCEI</name>
<feature type="transmembrane region" description="Helical" evidence="2">
    <location>
        <begin position="226"/>
        <end position="258"/>
    </location>
</feature>
<evidence type="ECO:0000313" key="3">
    <source>
        <dbReference type="EMBL" id="MCA9756330.1"/>
    </source>
</evidence>
<dbReference type="AlphaFoldDB" id="A0A956NF74"/>
<keyword evidence="2" id="KW-1133">Transmembrane helix</keyword>
<feature type="region of interest" description="Disordered" evidence="1">
    <location>
        <begin position="1"/>
        <end position="22"/>
    </location>
</feature>
<keyword evidence="2" id="KW-0812">Transmembrane</keyword>
<feature type="compositionally biased region" description="Polar residues" evidence="1">
    <location>
        <begin position="90"/>
        <end position="108"/>
    </location>
</feature>
<feature type="transmembrane region" description="Helical" evidence="2">
    <location>
        <begin position="463"/>
        <end position="482"/>
    </location>
</feature>
<feature type="transmembrane region" description="Helical" evidence="2">
    <location>
        <begin position="399"/>
        <end position="420"/>
    </location>
</feature>
<keyword evidence="2" id="KW-0472">Membrane</keyword>
<evidence type="ECO:0008006" key="5">
    <source>
        <dbReference type="Google" id="ProtNLM"/>
    </source>
</evidence>
<proteinExistence type="predicted"/>
<comment type="caution">
    <text evidence="3">The sequence shown here is derived from an EMBL/GenBank/DDBJ whole genome shotgun (WGS) entry which is preliminary data.</text>
</comment>
<sequence>MSKRSSRNSKRDPSAATSVTKADRGGTGRLRAFALAGIFLVVYVTLAFFWPDEGLLGIRLWSITPLSELPPYITWITILCAAVAAYRTSGSVRSGTPTGRDSTPSTLPEESGRRRWSRLQPEKVLRITTLATAVGLVTTFTVRYGLLGDNWLRVTEAVAGHGNGNERGAIAFYSALVSRFSDGTLEDAAEVFRNVGRISGLVYAMCWIAITGALRGNVGERSGITTFAIFSGAFALFCGYLEIYAPLLAILVLLLAISLRAVRNPRLAPIAPLLAVGAAAFHLAALLWLPMAMVPLLSRVFAPTRVRVLVATGAAATLGIAVALFLSRGHSLFLRIAPTDAKPYSLLSPAHLSDYANAQWLGSAPGLLLGVAGLIALWRSDSVERADRRDVSTGAGGCVSTESWLTLWGWILPAIGLFVFNPVLGAADWDVLSLSAPFALAFALAALGSQGDTVTHRLRTSRVFPIAAASAVLVAPAWFLLLNSSASLDWASRLIEHDRADYYQTHPAPLHLAFLFRTNGLEDEANAQLERGRTLHPDDPRFPLGLARTAVAEGRWDDAEALAMESYGIVRGYLPALDILYDVYRETGNREDQIGVGELLLKSADADPEGVSTFLSSERLETIRTELRRLEQAP</sequence>
<dbReference type="SUPFAM" id="SSF48452">
    <property type="entry name" value="TPR-like"/>
    <property type="match status" value="1"/>
</dbReference>
<organism evidence="3 4">
    <name type="scientific">Eiseniibacteriota bacterium</name>
    <dbReference type="NCBI Taxonomy" id="2212470"/>
    <lineage>
        <taxon>Bacteria</taxon>
        <taxon>Candidatus Eiseniibacteriota</taxon>
    </lineage>
</organism>
<feature type="transmembrane region" description="Helical" evidence="2">
    <location>
        <begin position="270"/>
        <end position="294"/>
    </location>
</feature>
<feature type="transmembrane region" description="Helical" evidence="2">
    <location>
        <begin position="69"/>
        <end position="86"/>
    </location>
</feature>
<feature type="transmembrane region" description="Helical" evidence="2">
    <location>
        <begin position="30"/>
        <end position="49"/>
    </location>
</feature>
<accession>A0A956NF74</accession>
<dbReference type="Proteomes" id="UP000739538">
    <property type="component" value="Unassembled WGS sequence"/>
</dbReference>
<reference evidence="3" key="1">
    <citation type="submission" date="2020-04" db="EMBL/GenBank/DDBJ databases">
        <authorList>
            <person name="Zhang T."/>
        </authorList>
    </citation>
    <scope>NUCLEOTIDE SEQUENCE</scope>
    <source>
        <strain evidence="3">HKST-UBA02</strain>
    </source>
</reference>
<feature type="transmembrane region" description="Helical" evidence="2">
    <location>
        <begin position="306"/>
        <end position="326"/>
    </location>
</feature>
<evidence type="ECO:0000256" key="2">
    <source>
        <dbReference type="SAM" id="Phobius"/>
    </source>
</evidence>
<feature type="transmembrane region" description="Helical" evidence="2">
    <location>
        <begin position="358"/>
        <end position="378"/>
    </location>
</feature>
<feature type="transmembrane region" description="Helical" evidence="2">
    <location>
        <begin position="124"/>
        <end position="146"/>
    </location>
</feature>
<evidence type="ECO:0000313" key="4">
    <source>
        <dbReference type="Proteomes" id="UP000739538"/>
    </source>
</evidence>